<dbReference type="KEGG" id="des:DSOUD_0861"/>
<keyword evidence="2" id="KW-1185">Reference proteome</keyword>
<evidence type="ECO:0000313" key="1">
    <source>
        <dbReference type="EMBL" id="ALC15648.1"/>
    </source>
</evidence>
<dbReference type="AlphaFoldDB" id="A0A0M5IR54"/>
<dbReference type="PATRIC" id="fig|1603606.3.peg.946"/>
<dbReference type="OrthoDB" id="5405416at2"/>
<dbReference type="STRING" id="1603606.DSOUD_0861"/>
<sequence>MAVNVTANLVRLLAAKDKKILGGQEAVKSILIEVRAQILGELQGVTGDSYTAYHLRQNLDSIEGHLAQFESLAGRELGSLLDATWEGGADLLPEATKGSGLVLGYGHIPTSVLQTLKDYSFHKISNLTADAFGRIRGELSLGILGQKSPQQVMSAIAGSLDSPGVFKSIEERAWVITGTEMGRTFSQATQTGMAQATQSVPDLKKQWWHAGHPKQPRKNHLALHGQVQPVDKPFLLGSLSIMHPRDPKAPASEVIRCGCDHVPYMDVWGRDKLPIFNERGEVIAQRGQRTGLEEPLVGKFEQGQIKPKAGKGT</sequence>
<protein>
    <recommendedName>
        <fullName evidence="3">Phage Mu protein F like protein</fullName>
    </recommendedName>
</protein>
<evidence type="ECO:0000313" key="2">
    <source>
        <dbReference type="Proteomes" id="UP000057158"/>
    </source>
</evidence>
<name>A0A0M5IR54_9BACT</name>
<dbReference type="RefSeq" id="WP_053549835.1">
    <property type="nucleotide sequence ID" value="NZ_CP010802.1"/>
</dbReference>
<reference evidence="1 2" key="1">
    <citation type="submission" date="2015-07" db="EMBL/GenBank/DDBJ databases">
        <title>Isolation and Genomic Characterization of a Novel Halophilic Metal-Reducing Deltaproteobacterium from the Deep Subsurface.</title>
        <authorList>
            <person name="Badalamenti J.P."/>
            <person name="Summers Z.M."/>
            <person name="Gralnick J.A."/>
            <person name="Bond D.R."/>
        </authorList>
    </citation>
    <scope>NUCLEOTIDE SEQUENCE [LARGE SCALE GENOMIC DNA]</scope>
    <source>
        <strain evidence="1 2">WTL</strain>
    </source>
</reference>
<organism evidence="1 2">
    <name type="scientific">Desulfuromonas soudanensis</name>
    <dbReference type="NCBI Taxonomy" id="1603606"/>
    <lineage>
        <taxon>Bacteria</taxon>
        <taxon>Pseudomonadati</taxon>
        <taxon>Thermodesulfobacteriota</taxon>
        <taxon>Desulfuromonadia</taxon>
        <taxon>Desulfuromonadales</taxon>
        <taxon>Desulfuromonadaceae</taxon>
        <taxon>Desulfuromonas</taxon>
    </lineage>
</organism>
<proteinExistence type="predicted"/>
<dbReference type="EMBL" id="CP010802">
    <property type="protein sequence ID" value="ALC15648.1"/>
    <property type="molecule type" value="Genomic_DNA"/>
</dbReference>
<gene>
    <name evidence="1" type="ORF">DSOUD_0861</name>
</gene>
<dbReference type="Proteomes" id="UP000057158">
    <property type="component" value="Chromosome"/>
</dbReference>
<evidence type="ECO:0008006" key="3">
    <source>
        <dbReference type="Google" id="ProtNLM"/>
    </source>
</evidence>
<accession>A0A0M5IR54</accession>